<dbReference type="PANTHER" id="PTHR36306:SF3">
    <property type="entry name" value="GLYCOSIDE HYDROLASE FAMILY 57"/>
    <property type="match status" value="1"/>
</dbReference>
<evidence type="ECO:0000313" key="6">
    <source>
        <dbReference type="Proteomes" id="UP000182491"/>
    </source>
</evidence>
<dbReference type="STRING" id="388950.GCA_001611675_02987"/>
<dbReference type="InterPro" id="IPR027291">
    <property type="entry name" value="Glyco_hydro_38_N_sf"/>
</dbReference>
<dbReference type="Pfam" id="PF12055">
    <property type="entry name" value="DUF3536"/>
    <property type="match status" value="1"/>
</dbReference>
<dbReference type="GO" id="GO:0005975">
    <property type="term" value="P:carbohydrate metabolic process"/>
    <property type="evidence" value="ECO:0007669"/>
    <property type="project" value="InterPro"/>
</dbReference>
<evidence type="ECO:0000259" key="4">
    <source>
        <dbReference type="Pfam" id="PF03065"/>
    </source>
</evidence>
<evidence type="ECO:0000313" key="5">
    <source>
        <dbReference type="EMBL" id="SFU96020.1"/>
    </source>
</evidence>
<evidence type="ECO:0000256" key="1">
    <source>
        <dbReference type="ARBA" id="ARBA00006821"/>
    </source>
</evidence>
<evidence type="ECO:0000256" key="3">
    <source>
        <dbReference type="RuleBase" id="RU361196"/>
    </source>
</evidence>
<name>A0A1I7KF51_9BACT</name>
<gene>
    <name evidence="5" type="ORF">SAMN04487941_3651</name>
</gene>
<keyword evidence="2 3" id="KW-0119">Carbohydrate metabolism</keyword>
<dbReference type="Gene3D" id="3.20.110.10">
    <property type="entry name" value="Glycoside hydrolase 38, N terminal domain"/>
    <property type="match status" value="1"/>
</dbReference>
<dbReference type="PANTHER" id="PTHR36306">
    <property type="entry name" value="ALPHA-AMYLASE-RELATED-RELATED"/>
    <property type="match status" value="1"/>
</dbReference>
<dbReference type="InterPro" id="IPR004300">
    <property type="entry name" value="Glyco_hydro_57_N"/>
</dbReference>
<dbReference type="GO" id="GO:0016787">
    <property type="term" value="F:hydrolase activity"/>
    <property type="evidence" value="ECO:0007669"/>
    <property type="project" value="UniProtKB-KW"/>
</dbReference>
<protein>
    <submittedName>
        <fullName evidence="5">Glycosyl hydrolase family 57</fullName>
    </submittedName>
</protein>
<dbReference type="EMBL" id="FPCA01000005">
    <property type="protein sequence ID" value="SFU96020.1"/>
    <property type="molecule type" value="Genomic_DNA"/>
</dbReference>
<dbReference type="RefSeq" id="WP_068838898.1">
    <property type="nucleotide sequence ID" value="NZ_BMXC01000006.1"/>
</dbReference>
<feature type="domain" description="Glycoside hydrolase family 57 N-terminal" evidence="4">
    <location>
        <begin position="39"/>
        <end position="308"/>
    </location>
</feature>
<dbReference type="CDD" id="cd10797">
    <property type="entry name" value="GH57N_APU_like_1"/>
    <property type="match status" value="1"/>
</dbReference>
<dbReference type="SUPFAM" id="SSF88713">
    <property type="entry name" value="Glycoside hydrolase/deacetylase"/>
    <property type="match status" value="1"/>
</dbReference>
<proteinExistence type="inferred from homology"/>
<dbReference type="OrthoDB" id="9757977at2"/>
<evidence type="ECO:0000256" key="2">
    <source>
        <dbReference type="ARBA" id="ARBA00023277"/>
    </source>
</evidence>
<dbReference type="InterPro" id="IPR021923">
    <property type="entry name" value="DUF3536"/>
</dbReference>
<dbReference type="InterPro" id="IPR011330">
    <property type="entry name" value="Glyco_hydro/deAcase_b/a-brl"/>
</dbReference>
<dbReference type="Proteomes" id="UP000182491">
    <property type="component" value="Unassembled WGS sequence"/>
</dbReference>
<dbReference type="AlphaFoldDB" id="A0A1I7KF51"/>
<dbReference type="Pfam" id="PF03065">
    <property type="entry name" value="Glyco_hydro_57"/>
    <property type="match status" value="1"/>
</dbReference>
<organism evidence="5 6">
    <name type="scientific">Pontibacter akesuensis</name>
    <dbReference type="NCBI Taxonomy" id="388950"/>
    <lineage>
        <taxon>Bacteria</taxon>
        <taxon>Pseudomonadati</taxon>
        <taxon>Bacteroidota</taxon>
        <taxon>Cytophagia</taxon>
        <taxon>Cytophagales</taxon>
        <taxon>Hymenobacteraceae</taxon>
        <taxon>Pontibacter</taxon>
    </lineage>
</organism>
<comment type="similarity">
    <text evidence="1 3">Belongs to the glycosyl hydrolase 57 family.</text>
</comment>
<keyword evidence="6" id="KW-1185">Reference proteome</keyword>
<sequence>MTKHICIHGHFYQPPRENPWLNEVELQESASPYHDWNERISDECYARNSASRILNANGNIVDIINNYSYISFNFGPTLLEWMQKKDPETYQAILEADKQSMKRFSGHGSAMAQVYNHIIMPLANERDKQTQVIWGIRDFQKRFGRMPEGMWLAETAADTASLEVLAEHGIKFTVLSPYQAKAFRKIGEKEWHDATGAKINPRRPYVCKLPSGREIVLFFYDGPVSQGIAFERLLEHGDQFAKRLVNNFDEAQKDPQLMHIATDGETYGHHHRFGEMALSFALDYITEEELARITVYGEFMEKHPPQYEAQIIEESSWSCAHGVERWRSDCGCNTGGHPDWNQAWRGPLRDAFDWLRDTVAPLFEQEMQKLTADPWKTRNDYIQVVMDRSEENVAAFIRSHTTRELSQAEQVRFLKLLEMQYHTLLIYTSCGWFFDEVTGIETVQDIFYAARTLQLAQELSGQELESEFLLLLSKAKSNVPEEGDACYAYMRQVQPAIIDLLRVGAHYAVSSVFEDYRETFDLYSFTATSEAYDYLQAGRQRLAVGRARIKSKITWEEVTITFGVLHLGDHQLFGGVREFMSEQDYEELRTELQTAFDRGNVSEVIMLLDKHFESHNYSFWHLFKDDQKKILDQVLAQTMESVESDFQQVYDNNYPLISAIKTYGIKLPRPLQTTVDYIVNTRLLREFESEKPDPQEIKRLLAEVKRMKVRLSYTSLEFALTQRVDLLMKEVQEQPQKTETIDLLIRLLEVMDGSKLETDYWQAQNIAFRMQQDSYEIMRQQAEQGDSKAVAWCAKFEKLYNNLNLKV</sequence>
<dbReference type="InterPro" id="IPR052046">
    <property type="entry name" value="GH57_Enzymes"/>
</dbReference>
<keyword evidence="5" id="KW-0378">Hydrolase</keyword>
<reference evidence="6" key="1">
    <citation type="submission" date="2016-10" db="EMBL/GenBank/DDBJ databases">
        <authorList>
            <person name="Varghese N."/>
        </authorList>
    </citation>
    <scope>NUCLEOTIDE SEQUENCE [LARGE SCALE GENOMIC DNA]</scope>
    <source>
        <strain evidence="6">DSM 18820</strain>
    </source>
</reference>
<accession>A0A1I7KF51</accession>